<sequence>MEPTTTRAALHEFCTALFGAELATRVVSLARPGFELTRAAPGDAAGNSRFGGHPMLEPGTPWPTCEGVPLSLFAVLDTDALAPWLDGLIPAGTGLLNFFYLDSESELCDPAAAEVASEFFCDAQELGAVIAARSGRAVETDPPARSSVFTPIPWAASPGFAFPDTYDPAWGTLRVEPGIYDEDIEYIRDYVSISNLDPDNDWVSRPDHILAENLAFGWSVFPTGGSPTRRNGQDPNLYHHLLQLSDQDEWRIGGDGGWMHWSIPTEALRSGDFSQAIPTPDIW</sequence>
<organism evidence="1 2">
    <name type="scientific">Wenjunlia vitaminophila</name>
    <name type="common">Streptomyces vitaminophilus</name>
    <dbReference type="NCBI Taxonomy" id="76728"/>
    <lineage>
        <taxon>Bacteria</taxon>
        <taxon>Bacillati</taxon>
        <taxon>Actinomycetota</taxon>
        <taxon>Actinomycetes</taxon>
        <taxon>Kitasatosporales</taxon>
        <taxon>Streptomycetaceae</taxon>
        <taxon>Wenjunlia</taxon>
    </lineage>
</organism>
<evidence type="ECO:0008006" key="3">
    <source>
        <dbReference type="Google" id="ProtNLM"/>
    </source>
</evidence>
<comment type="caution">
    <text evidence="1">The sequence shown here is derived from an EMBL/GenBank/DDBJ whole genome shotgun (WGS) entry which is preliminary data.</text>
</comment>
<dbReference type="AlphaFoldDB" id="A0A0T6LQV4"/>
<protein>
    <recommendedName>
        <fullName evidence="3">DUF1963 domain-containing protein</fullName>
    </recommendedName>
</protein>
<name>A0A0T6LQV4_WENVI</name>
<dbReference type="Pfam" id="PF09234">
    <property type="entry name" value="DUF1963"/>
    <property type="match status" value="1"/>
</dbReference>
<reference evidence="1 2" key="1">
    <citation type="submission" date="2015-10" db="EMBL/GenBank/DDBJ databases">
        <title>Draft genome sequence of pyrrolomycin-producing Streptomyces vitaminophilus.</title>
        <authorList>
            <person name="Graham D.E."/>
            <person name="Mahan K.M."/>
            <person name="Klingeman D.M."/>
            <person name="Hettich R.L."/>
            <person name="Parry R.J."/>
        </authorList>
    </citation>
    <scope>NUCLEOTIDE SEQUENCE [LARGE SCALE GENOMIC DNA]</scope>
    <source>
        <strain evidence="1 2">ATCC 31673</strain>
    </source>
</reference>
<dbReference type="OrthoDB" id="5244896at2"/>
<evidence type="ECO:0000313" key="1">
    <source>
        <dbReference type="EMBL" id="KRV48372.1"/>
    </source>
</evidence>
<accession>A0A0T6LQV4</accession>
<dbReference type="SUPFAM" id="SSF103032">
    <property type="entry name" value="Hypothetical protein YwqG"/>
    <property type="match status" value="1"/>
</dbReference>
<dbReference type="Gene3D" id="2.30.320.10">
    <property type="entry name" value="YwqG-like"/>
    <property type="match status" value="1"/>
</dbReference>
<gene>
    <name evidence="1" type="ORF">AQ490_25520</name>
</gene>
<dbReference type="InterPro" id="IPR015315">
    <property type="entry name" value="DUF1963"/>
</dbReference>
<dbReference type="EMBL" id="LLZU01000025">
    <property type="protein sequence ID" value="KRV48372.1"/>
    <property type="molecule type" value="Genomic_DNA"/>
</dbReference>
<dbReference type="RefSeq" id="WP_040910733.1">
    <property type="nucleotide sequence ID" value="NZ_LLZU01000025.1"/>
</dbReference>
<dbReference type="InterPro" id="IPR035948">
    <property type="entry name" value="YwqG-like_sf"/>
</dbReference>
<proteinExistence type="predicted"/>
<evidence type="ECO:0000313" key="2">
    <source>
        <dbReference type="Proteomes" id="UP000050867"/>
    </source>
</evidence>
<keyword evidence="2" id="KW-1185">Reference proteome</keyword>
<dbReference type="Proteomes" id="UP000050867">
    <property type="component" value="Unassembled WGS sequence"/>
</dbReference>